<dbReference type="InterPro" id="IPR013103">
    <property type="entry name" value="RVT_2"/>
</dbReference>
<dbReference type="Pfam" id="PF07727">
    <property type="entry name" value="RVT_2"/>
    <property type="match status" value="1"/>
</dbReference>
<gene>
    <name evidence="3" type="ORF">QYE76_035465</name>
</gene>
<evidence type="ECO:0000313" key="3">
    <source>
        <dbReference type="EMBL" id="KAK1611792.1"/>
    </source>
</evidence>
<feature type="compositionally biased region" description="Polar residues" evidence="1">
    <location>
        <begin position="1"/>
        <end position="12"/>
    </location>
</feature>
<name>A0AAD8VL71_LOLMU</name>
<dbReference type="PANTHER" id="PTHR11439:SF524">
    <property type="entry name" value="RNA-DIRECTED DNA POLYMERASE, PROTEIN KINASE RLK-PELLE-DLSV FAMILY"/>
    <property type="match status" value="1"/>
</dbReference>
<dbReference type="Pfam" id="PF14223">
    <property type="entry name" value="Retrotran_gag_2"/>
    <property type="match status" value="1"/>
</dbReference>
<feature type="region of interest" description="Disordered" evidence="1">
    <location>
        <begin position="404"/>
        <end position="427"/>
    </location>
</feature>
<dbReference type="PANTHER" id="PTHR11439">
    <property type="entry name" value="GAG-POL-RELATED RETROTRANSPOSON"/>
    <property type="match status" value="1"/>
</dbReference>
<dbReference type="EMBL" id="JAUUTY010000007">
    <property type="protein sequence ID" value="KAK1611792.1"/>
    <property type="molecule type" value="Genomic_DNA"/>
</dbReference>
<keyword evidence="4" id="KW-1185">Reference proteome</keyword>
<dbReference type="CDD" id="cd09272">
    <property type="entry name" value="RNase_HI_RT_Ty1"/>
    <property type="match status" value="1"/>
</dbReference>
<feature type="compositionally biased region" description="Pro residues" evidence="1">
    <location>
        <begin position="13"/>
        <end position="25"/>
    </location>
</feature>
<proteinExistence type="predicted"/>
<sequence length="835" mass="90787">MAETAPSSSPATIPQPNPSVPPANPLDPNLQTPIRAPPTPHISDAFTLGSLTDALSVVTTAGLPNPTALPYHFFPTPISHPILSVHISDYIKFQVSTDGANYSKWRQIITSLLTMYKALDHITAGAAPAAPDDNWQAVDIHVSLWFLSTLSDDLHRLVQGTDGRALSTWTRLEGFFLDRSTARYLYLSKAFHNCPRGDLTVSTYASKLQGLADDLATVGRPVDDRELTATFHDGLGGKFKLQATILKNGTLPSFADACSRIKMVEIDINTEQQQAGSQVLVAHGGERPQPPAAHGADRSQQGHHGGAPRTPGVSPNYRGKNPIPGFVGRGGGGQPTWHDHGRGRGTSPGGGRGHSDTPFGRDGGHTPWYGYFTPVGAPFPPRASWIPPNAHGVLGPRPGAPTQVYPAIYSTTPSAPPQSTSPSPPQQYPVALPSNPVQQYTTVPQHHPPATLNQPTSWDYNAMLQNAPSYGSAFHQYGGEWIMDSGATSHVTGNQGVNVVSGKWIYRHKYNSDGSLARYKARWVLRGFTQQADIDFGETFSPVVKPATIRVVLSLATSHNWPIHQLDVKNAFLHGELAETVYCAQPSGFVDPTHPSHVCLLKKSLYGLKQAPRTWFLRFTTFLHSLGFVSSKSDSSLLILHTPQTTAYLLFHLQQVKRILRYVQGTSHLGLQLRPSSTTDLTAYSDADWAGCPDTRKSTSGFCVFLGDNLVSWSSKRQSTVSRSSAEAEYRAVANCVAESVWLRLQKAIVVYCDNISATYMSANPIQHQRTKHIEIDLHFVRDRVALGEARVLHVPTSSQYADIFTKGLPSAVFQEFRSSLNVLPDPVSTAGGVE</sequence>
<dbReference type="AlphaFoldDB" id="A0AAD8VL71"/>
<dbReference type="SUPFAM" id="SSF56672">
    <property type="entry name" value="DNA/RNA polymerases"/>
    <property type="match status" value="1"/>
</dbReference>
<comment type="caution">
    <text evidence="3">The sequence shown here is derived from an EMBL/GenBank/DDBJ whole genome shotgun (WGS) entry which is preliminary data.</text>
</comment>
<dbReference type="InterPro" id="IPR043502">
    <property type="entry name" value="DNA/RNA_pol_sf"/>
</dbReference>
<feature type="region of interest" description="Disordered" evidence="1">
    <location>
        <begin position="1"/>
        <end position="39"/>
    </location>
</feature>
<feature type="domain" description="Reverse transcriptase Ty1/copia-type" evidence="2">
    <location>
        <begin position="495"/>
        <end position="637"/>
    </location>
</feature>
<protein>
    <recommendedName>
        <fullName evidence="2">Reverse transcriptase Ty1/copia-type domain-containing protein</fullName>
    </recommendedName>
</protein>
<evidence type="ECO:0000256" key="1">
    <source>
        <dbReference type="SAM" id="MobiDB-lite"/>
    </source>
</evidence>
<dbReference type="Proteomes" id="UP001231189">
    <property type="component" value="Unassembled WGS sequence"/>
</dbReference>
<feature type="region of interest" description="Disordered" evidence="1">
    <location>
        <begin position="283"/>
        <end position="362"/>
    </location>
</feature>
<feature type="compositionally biased region" description="Low complexity" evidence="1">
    <location>
        <begin position="410"/>
        <end position="421"/>
    </location>
</feature>
<evidence type="ECO:0000313" key="4">
    <source>
        <dbReference type="Proteomes" id="UP001231189"/>
    </source>
</evidence>
<accession>A0AAD8VL71</accession>
<organism evidence="3 4">
    <name type="scientific">Lolium multiflorum</name>
    <name type="common">Italian ryegrass</name>
    <name type="synonym">Lolium perenne subsp. multiflorum</name>
    <dbReference type="NCBI Taxonomy" id="4521"/>
    <lineage>
        <taxon>Eukaryota</taxon>
        <taxon>Viridiplantae</taxon>
        <taxon>Streptophyta</taxon>
        <taxon>Embryophyta</taxon>
        <taxon>Tracheophyta</taxon>
        <taxon>Spermatophyta</taxon>
        <taxon>Magnoliopsida</taxon>
        <taxon>Liliopsida</taxon>
        <taxon>Poales</taxon>
        <taxon>Poaceae</taxon>
        <taxon>BOP clade</taxon>
        <taxon>Pooideae</taxon>
        <taxon>Poodae</taxon>
        <taxon>Poeae</taxon>
        <taxon>Poeae Chloroplast Group 2 (Poeae type)</taxon>
        <taxon>Loliodinae</taxon>
        <taxon>Loliinae</taxon>
        <taxon>Lolium</taxon>
    </lineage>
</organism>
<reference evidence="3" key="1">
    <citation type="submission" date="2023-07" db="EMBL/GenBank/DDBJ databases">
        <title>A chromosome-level genome assembly of Lolium multiflorum.</title>
        <authorList>
            <person name="Chen Y."/>
            <person name="Copetti D."/>
            <person name="Kolliker R."/>
            <person name="Studer B."/>
        </authorList>
    </citation>
    <scope>NUCLEOTIDE SEQUENCE</scope>
    <source>
        <strain evidence="3">02402/16</strain>
        <tissue evidence="3">Leaf</tissue>
    </source>
</reference>
<evidence type="ECO:0000259" key="2">
    <source>
        <dbReference type="Pfam" id="PF07727"/>
    </source>
</evidence>